<evidence type="ECO:0000256" key="2">
    <source>
        <dbReference type="ARBA" id="ARBA00022692"/>
    </source>
</evidence>
<feature type="transmembrane region" description="Helical" evidence="9">
    <location>
        <begin position="384"/>
        <end position="405"/>
    </location>
</feature>
<gene>
    <name evidence="11" type="ORF">MATL_G00055740</name>
</gene>
<dbReference type="NCBIfam" id="TIGR00898">
    <property type="entry name" value="2A0119"/>
    <property type="match status" value="1"/>
</dbReference>
<evidence type="ECO:0000256" key="6">
    <source>
        <dbReference type="ARBA" id="ARBA00039897"/>
    </source>
</evidence>
<evidence type="ECO:0000256" key="3">
    <source>
        <dbReference type="ARBA" id="ARBA00022989"/>
    </source>
</evidence>
<dbReference type="SUPFAM" id="SSF103473">
    <property type="entry name" value="MFS general substrate transporter"/>
    <property type="match status" value="1"/>
</dbReference>
<dbReference type="OrthoDB" id="2544694at2759"/>
<dbReference type="EMBL" id="JAFDVH010000003">
    <property type="protein sequence ID" value="KAG7484963.1"/>
    <property type="molecule type" value="Genomic_DNA"/>
</dbReference>
<dbReference type="AlphaFoldDB" id="A0A9D3QB55"/>
<feature type="transmembrane region" description="Helical" evidence="9">
    <location>
        <begin position="155"/>
        <end position="172"/>
    </location>
</feature>
<dbReference type="InterPro" id="IPR020846">
    <property type="entry name" value="MFS_dom"/>
</dbReference>
<sequence>MGFADILDEIGGFGRFQMIHVTLLSIPGLLMASQNLLNNFTAGTPGHHCTIPNGTSLAVSYNASALGLDDREMLRAFIPMDAGSKLAKCTRFTEAQWHLLRTNVNVTGMPANLTDTETEPCQDGWTYDRTEFLATIVSEWDLVCTLRPLKQMSQTIYMGGVLAGAIIFGGLSDKFGRRALLIWSYFQLATLGTCTAFSPSYLAYCIFRFLTGMSVSGVILNAVSLKVEWIPTKSRTVVGTISSFFFTFGQMILAGVAYSLRDWRKLQVAVCAPFFIFFLYSWWYSESARWLVLNRRSEEALRQIQRVARINGKPELAEKITLEVLESHMHKEVQSSKAIYTVYDLLRTPVMRRISVCLMVVWFSTSFAYYGLAMDLQKFGVSIYLIQVIFGAVDFPAKLLALASLSFLGRRITQGTCLILSALIIFANIFVPTELQTVRTTLAVLGKGFTSASFTCVYLFTGELYPTIIRQTGMGFSSTMARIGSMAAPAVLILDEILPALPSIVYGGAAVVAGIFAFFLPETLNVPLPDTIEDVEEKWATQKASEKKQTEKEMVALQEVKENAETEDSKATGLNAL</sequence>
<reference evidence="11" key="1">
    <citation type="submission" date="2021-01" db="EMBL/GenBank/DDBJ databases">
        <authorList>
            <person name="Zahm M."/>
            <person name="Roques C."/>
            <person name="Cabau C."/>
            <person name="Klopp C."/>
            <person name="Donnadieu C."/>
            <person name="Jouanno E."/>
            <person name="Lampietro C."/>
            <person name="Louis A."/>
            <person name="Herpin A."/>
            <person name="Echchiki A."/>
            <person name="Berthelot C."/>
            <person name="Parey E."/>
            <person name="Roest-Crollius H."/>
            <person name="Braasch I."/>
            <person name="Postlethwait J."/>
            <person name="Bobe J."/>
            <person name="Montfort J."/>
            <person name="Bouchez O."/>
            <person name="Begum T."/>
            <person name="Mejri S."/>
            <person name="Adams A."/>
            <person name="Chen W.-J."/>
            <person name="Guiguen Y."/>
        </authorList>
    </citation>
    <scope>NUCLEOTIDE SEQUENCE</scope>
    <source>
        <strain evidence="11">YG-15Mar2019-1</strain>
        <tissue evidence="11">Brain</tissue>
    </source>
</reference>
<evidence type="ECO:0000256" key="9">
    <source>
        <dbReference type="SAM" id="Phobius"/>
    </source>
</evidence>
<comment type="similarity">
    <text evidence="1">Belongs to the major facilitator (TC 2.A.1) superfamily. Organic cation transporter (TC 2.A.1.19) family.</text>
</comment>
<protein>
    <recommendedName>
        <fullName evidence="6">Solute carrier family 22 member 6</fullName>
    </recommendedName>
    <alternativeName>
        <fullName evidence="8">Organic anion transporter 1</fullName>
    </alternativeName>
    <alternativeName>
        <fullName evidence="7">Renal organic anion transporter 1</fullName>
    </alternativeName>
</protein>
<accession>A0A9D3QB55</accession>
<feature type="transmembrane region" description="Helical" evidence="9">
    <location>
        <begin position="237"/>
        <end position="260"/>
    </location>
</feature>
<feature type="transmembrane region" description="Helical" evidence="9">
    <location>
        <begin position="354"/>
        <end position="372"/>
    </location>
</feature>
<feature type="transmembrane region" description="Helical" evidence="9">
    <location>
        <begin position="179"/>
        <end position="200"/>
    </location>
</feature>
<name>A0A9D3QB55_MEGAT</name>
<evidence type="ECO:0000256" key="5">
    <source>
        <dbReference type="ARBA" id="ARBA00034696"/>
    </source>
</evidence>
<evidence type="ECO:0000259" key="10">
    <source>
        <dbReference type="PROSITE" id="PS50850"/>
    </source>
</evidence>
<evidence type="ECO:0000256" key="8">
    <source>
        <dbReference type="ARBA" id="ARBA00042362"/>
    </source>
</evidence>
<evidence type="ECO:0000256" key="7">
    <source>
        <dbReference type="ARBA" id="ARBA00041768"/>
    </source>
</evidence>
<dbReference type="InterPro" id="IPR005828">
    <property type="entry name" value="MFS_sugar_transport-like"/>
</dbReference>
<feature type="transmembrane region" description="Helical" evidence="9">
    <location>
        <begin position="442"/>
        <end position="461"/>
    </location>
</feature>
<comment type="subcellular location">
    <subcellularLocation>
        <location evidence="5">Basal cell membrane</location>
        <topology evidence="5">Multi-pass membrane protein</topology>
    </subcellularLocation>
</comment>
<feature type="transmembrane region" description="Helical" evidence="9">
    <location>
        <begin position="206"/>
        <end position="225"/>
    </location>
</feature>
<dbReference type="PROSITE" id="PS50850">
    <property type="entry name" value="MFS"/>
    <property type="match status" value="1"/>
</dbReference>
<comment type="caution">
    <text evidence="11">The sequence shown here is derived from an EMBL/GenBank/DDBJ whole genome shotgun (WGS) entry which is preliminary data.</text>
</comment>
<dbReference type="InterPro" id="IPR004749">
    <property type="entry name" value="Orgcat_transp/SVOP"/>
</dbReference>
<dbReference type="Gene3D" id="1.20.1250.20">
    <property type="entry name" value="MFS general substrate transporter like domains"/>
    <property type="match status" value="1"/>
</dbReference>
<evidence type="ECO:0000313" key="11">
    <source>
        <dbReference type="EMBL" id="KAG7484963.1"/>
    </source>
</evidence>
<keyword evidence="3 9" id="KW-1133">Transmembrane helix</keyword>
<evidence type="ECO:0000313" key="12">
    <source>
        <dbReference type="Proteomes" id="UP001046870"/>
    </source>
</evidence>
<dbReference type="GO" id="GO:0009925">
    <property type="term" value="C:basal plasma membrane"/>
    <property type="evidence" value="ECO:0007669"/>
    <property type="project" value="UniProtKB-SubCell"/>
</dbReference>
<dbReference type="Pfam" id="PF00083">
    <property type="entry name" value="Sugar_tr"/>
    <property type="match status" value="1"/>
</dbReference>
<feature type="transmembrane region" description="Helical" evidence="9">
    <location>
        <begin position="266"/>
        <end position="285"/>
    </location>
</feature>
<keyword evidence="12" id="KW-1185">Reference proteome</keyword>
<evidence type="ECO:0000256" key="1">
    <source>
        <dbReference type="ARBA" id="ARBA00009203"/>
    </source>
</evidence>
<keyword evidence="4 9" id="KW-0472">Membrane</keyword>
<feature type="transmembrane region" description="Helical" evidence="9">
    <location>
        <begin position="412"/>
        <end position="430"/>
    </location>
</feature>
<organism evidence="11 12">
    <name type="scientific">Megalops atlanticus</name>
    <name type="common">Tarpon</name>
    <name type="synonym">Clupea gigantea</name>
    <dbReference type="NCBI Taxonomy" id="7932"/>
    <lineage>
        <taxon>Eukaryota</taxon>
        <taxon>Metazoa</taxon>
        <taxon>Chordata</taxon>
        <taxon>Craniata</taxon>
        <taxon>Vertebrata</taxon>
        <taxon>Euteleostomi</taxon>
        <taxon>Actinopterygii</taxon>
        <taxon>Neopterygii</taxon>
        <taxon>Teleostei</taxon>
        <taxon>Elopiformes</taxon>
        <taxon>Megalopidae</taxon>
        <taxon>Megalops</taxon>
    </lineage>
</organism>
<dbReference type="InterPro" id="IPR036259">
    <property type="entry name" value="MFS_trans_sf"/>
</dbReference>
<evidence type="ECO:0000256" key="4">
    <source>
        <dbReference type="ARBA" id="ARBA00023136"/>
    </source>
</evidence>
<feature type="transmembrane region" description="Helical" evidence="9">
    <location>
        <begin position="473"/>
        <end position="494"/>
    </location>
</feature>
<keyword evidence="2 9" id="KW-0812">Transmembrane</keyword>
<dbReference type="Proteomes" id="UP001046870">
    <property type="component" value="Chromosome 3"/>
</dbReference>
<feature type="transmembrane region" description="Helical" evidence="9">
    <location>
        <begin position="500"/>
        <end position="520"/>
    </location>
</feature>
<proteinExistence type="inferred from homology"/>
<dbReference type="FunFam" id="1.20.1250.20:FF:000023">
    <property type="entry name" value="Solute carrier family 22 member 6"/>
    <property type="match status" value="1"/>
</dbReference>
<dbReference type="PANTHER" id="PTHR24064">
    <property type="entry name" value="SOLUTE CARRIER FAMILY 22 MEMBER"/>
    <property type="match status" value="1"/>
</dbReference>
<dbReference type="GO" id="GO:0022857">
    <property type="term" value="F:transmembrane transporter activity"/>
    <property type="evidence" value="ECO:0007669"/>
    <property type="project" value="InterPro"/>
</dbReference>
<feature type="domain" description="Major facilitator superfamily (MFS) profile" evidence="10">
    <location>
        <begin position="96"/>
        <end position="525"/>
    </location>
</feature>